<dbReference type="Pfam" id="PF02467">
    <property type="entry name" value="Whib"/>
    <property type="match status" value="1"/>
</dbReference>
<protein>
    <submittedName>
        <fullName evidence="2">Homeodomain-like domain-containing protein</fullName>
    </submittedName>
</protein>
<keyword evidence="3" id="KW-1185">Reference proteome</keyword>
<organism evidence="2 3">
    <name type="scientific">Streptomyces qinglanensis</name>
    <dbReference type="NCBI Taxonomy" id="943816"/>
    <lineage>
        <taxon>Bacteria</taxon>
        <taxon>Bacillati</taxon>
        <taxon>Actinomycetota</taxon>
        <taxon>Actinomycetes</taxon>
        <taxon>Kitasatosporales</taxon>
        <taxon>Streptomycetaceae</taxon>
        <taxon>Streptomyces</taxon>
    </lineage>
</organism>
<name>A0A1H9U500_9ACTN</name>
<dbReference type="PROSITE" id="PS51674">
    <property type="entry name" value="4FE4S_WBL"/>
    <property type="match status" value="1"/>
</dbReference>
<accession>A0A1H9U500</accession>
<dbReference type="InterPro" id="IPR034768">
    <property type="entry name" value="4FE4S_WBL"/>
</dbReference>
<proteinExistence type="predicted"/>
<sequence length="149" mass="16280">MTHMTREERATRARTLYRAGWSDPAIAAHLGVSTRTVLRLRHEPTRARKATVVIDRPRPAEGWHRHGACTRPTPIPADWDGDGTTTESIAAQNVCVLRCPVRALCLAEAMHGEGAMPTRGRGGIAGGLTPVQRASLYRALRSRTQEVPA</sequence>
<dbReference type="Proteomes" id="UP000182841">
    <property type="component" value="Unassembled WGS sequence"/>
</dbReference>
<evidence type="ECO:0000313" key="2">
    <source>
        <dbReference type="EMBL" id="SES04247.1"/>
    </source>
</evidence>
<dbReference type="AlphaFoldDB" id="A0A1H9U500"/>
<dbReference type="EMBL" id="FOGO01000007">
    <property type="protein sequence ID" value="SES04247.1"/>
    <property type="molecule type" value="Genomic_DNA"/>
</dbReference>
<dbReference type="Pfam" id="PF13384">
    <property type="entry name" value="HTH_23"/>
    <property type="match status" value="1"/>
</dbReference>
<reference evidence="3" key="1">
    <citation type="submission" date="2016-10" db="EMBL/GenBank/DDBJ databases">
        <authorList>
            <person name="Varghese N."/>
            <person name="Submissions S."/>
        </authorList>
    </citation>
    <scope>NUCLEOTIDE SEQUENCE [LARGE SCALE GENOMIC DNA]</scope>
    <source>
        <strain evidence="3">CGMCC 4.6825</strain>
    </source>
</reference>
<gene>
    <name evidence="2" type="ORF">SAMN05421870_107315</name>
</gene>
<keyword evidence="2" id="KW-0371">Homeobox</keyword>
<dbReference type="RefSeq" id="WP_075001226.1">
    <property type="nucleotide sequence ID" value="NZ_FOGO01000007.1"/>
</dbReference>
<keyword evidence="2" id="KW-0238">DNA-binding</keyword>
<evidence type="ECO:0000259" key="1">
    <source>
        <dbReference type="PROSITE" id="PS51674"/>
    </source>
</evidence>
<evidence type="ECO:0000313" key="3">
    <source>
        <dbReference type="Proteomes" id="UP000182841"/>
    </source>
</evidence>
<dbReference type="GO" id="GO:0003677">
    <property type="term" value="F:DNA binding"/>
    <property type="evidence" value="ECO:0007669"/>
    <property type="project" value="UniProtKB-KW"/>
</dbReference>
<feature type="domain" description="4Fe-4S Wbl-type" evidence="1">
    <location>
        <begin position="68"/>
        <end position="135"/>
    </location>
</feature>